<dbReference type="InterPro" id="IPR020615">
    <property type="entry name" value="Thiolase_acyl_enz_int_AS"/>
</dbReference>
<dbReference type="InterPro" id="IPR020616">
    <property type="entry name" value="Thiolase_N"/>
</dbReference>
<evidence type="ECO:0000256" key="4">
    <source>
        <dbReference type="ARBA" id="ARBA00023315"/>
    </source>
</evidence>
<dbReference type="NCBIfam" id="TIGR01930">
    <property type="entry name" value="AcCoA-C-Actrans"/>
    <property type="match status" value="1"/>
</dbReference>
<keyword evidence="3 7" id="KW-0808">Transferase</keyword>
<comment type="similarity">
    <text evidence="1 7">Belongs to the thiolase-like superfamily. Thiolase family.</text>
</comment>
<dbReference type="PROSITE" id="PS00737">
    <property type="entry name" value="THIOLASE_2"/>
    <property type="match status" value="1"/>
</dbReference>
<dbReference type="PANTHER" id="PTHR18919">
    <property type="entry name" value="ACETYL-COA C-ACYLTRANSFERASE"/>
    <property type="match status" value="1"/>
</dbReference>
<evidence type="ECO:0000256" key="7">
    <source>
        <dbReference type="RuleBase" id="RU003557"/>
    </source>
</evidence>
<dbReference type="RefSeq" id="WP_093499036.1">
    <property type="nucleotide sequence ID" value="NZ_JBEOZH010000061.1"/>
</dbReference>
<evidence type="ECO:0000256" key="1">
    <source>
        <dbReference type="ARBA" id="ARBA00010982"/>
    </source>
</evidence>
<feature type="domain" description="Thiolase N-terminal" evidence="8">
    <location>
        <begin position="11"/>
        <end position="268"/>
    </location>
</feature>
<dbReference type="InterPro" id="IPR020610">
    <property type="entry name" value="Thiolase_AS"/>
</dbReference>
<evidence type="ECO:0000256" key="3">
    <source>
        <dbReference type="ARBA" id="ARBA00022679"/>
    </source>
</evidence>
<protein>
    <recommendedName>
        <fullName evidence="6">Probable acetyl-CoA acetyltransferase</fullName>
        <ecNumber evidence="2">2.3.1.9</ecNumber>
    </recommendedName>
    <alternativeName>
        <fullName evidence="5">Acetoacetyl-CoA thiolase</fullName>
    </alternativeName>
</protein>
<dbReference type="InterPro" id="IPR020613">
    <property type="entry name" value="Thiolase_CS"/>
</dbReference>
<evidence type="ECO:0000256" key="5">
    <source>
        <dbReference type="ARBA" id="ARBA00030755"/>
    </source>
</evidence>
<evidence type="ECO:0000256" key="6">
    <source>
        <dbReference type="ARBA" id="ARBA00040529"/>
    </source>
</evidence>
<evidence type="ECO:0000259" key="8">
    <source>
        <dbReference type="Pfam" id="PF00108"/>
    </source>
</evidence>
<evidence type="ECO:0000259" key="9">
    <source>
        <dbReference type="Pfam" id="PF02803"/>
    </source>
</evidence>
<feature type="domain" description="Thiolase C-terminal" evidence="9">
    <location>
        <begin position="277"/>
        <end position="397"/>
    </location>
</feature>
<dbReference type="PANTHER" id="PTHR18919:SF107">
    <property type="entry name" value="ACETYL-COA ACETYLTRANSFERASE, CYTOSOLIC"/>
    <property type="match status" value="1"/>
</dbReference>
<dbReference type="SUPFAM" id="SSF53901">
    <property type="entry name" value="Thiolase-like"/>
    <property type="match status" value="2"/>
</dbReference>
<dbReference type="EMBL" id="JBEOZM010000041">
    <property type="protein sequence ID" value="MER6274071.1"/>
    <property type="molecule type" value="Genomic_DNA"/>
</dbReference>
<accession>A0ABV1TVM1</accession>
<dbReference type="GO" id="GO:0003985">
    <property type="term" value="F:acetyl-CoA C-acetyltransferase activity"/>
    <property type="evidence" value="ECO:0007669"/>
    <property type="project" value="UniProtKB-EC"/>
</dbReference>
<dbReference type="CDD" id="cd00751">
    <property type="entry name" value="thiolase"/>
    <property type="match status" value="1"/>
</dbReference>
<evidence type="ECO:0000313" key="11">
    <source>
        <dbReference type="Proteomes" id="UP001490365"/>
    </source>
</evidence>
<dbReference type="PROSITE" id="PS00098">
    <property type="entry name" value="THIOLASE_1"/>
    <property type="match status" value="1"/>
</dbReference>
<dbReference type="InterPro" id="IPR002155">
    <property type="entry name" value="Thiolase"/>
</dbReference>
<dbReference type="InterPro" id="IPR016039">
    <property type="entry name" value="Thiolase-like"/>
</dbReference>
<sequence>MTSGTSGTTSVIVAGARTPMGRLLGSLKSFSGADLGGFAIKAALDRAGIGGDQVQYVIMGQVLQAGAGQIPARQAAVKAGIPMSVPALTINKVCLSGLDAIALADQLIRAGEFDIVVAGGQESMTNAPHLLPKSREGFKYGSIEMLDAMAYDGLTDAWENIPMGESTEKHNTRLGLGREEQDAVAALSHQRAAAAQKNGIFEAEITPVEIPQRKGEPVVFSKDEGIRGDTTAESLGRLRPAFTKDGTITAGSSSQISDGAAAVVVMSRAKAEELGLEWLAEIGAHGNVAGPDNSLQSQPSNAINHALKKEGLEVGDLDLIEINEAFAAVAVQSMKDLGVSTEKVNVNGGAIALGHPIGMSGARLVLHLALELKRRGGGVGAAALCGGGGQGDALIVRVPKA</sequence>
<gene>
    <name evidence="10" type="ORF">ABT211_43535</name>
</gene>
<proteinExistence type="inferred from homology"/>
<name>A0ABV1TVM1_9ACTN</name>
<evidence type="ECO:0000256" key="2">
    <source>
        <dbReference type="ARBA" id="ARBA00012705"/>
    </source>
</evidence>
<evidence type="ECO:0000313" key="10">
    <source>
        <dbReference type="EMBL" id="MER6274071.1"/>
    </source>
</evidence>
<dbReference type="PROSITE" id="PS00099">
    <property type="entry name" value="THIOLASE_3"/>
    <property type="match status" value="1"/>
</dbReference>
<dbReference type="Gene3D" id="3.40.47.10">
    <property type="match status" value="2"/>
</dbReference>
<dbReference type="Proteomes" id="UP001490365">
    <property type="component" value="Unassembled WGS sequence"/>
</dbReference>
<keyword evidence="11" id="KW-1185">Reference proteome</keyword>
<dbReference type="PIRSF" id="PIRSF000429">
    <property type="entry name" value="Ac-CoA_Ac_transf"/>
    <property type="match status" value="1"/>
</dbReference>
<keyword evidence="4 7" id="KW-0012">Acyltransferase</keyword>
<reference evidence="10 11" key="1">
    <citation type="submission" date="2024-06" db="EMBL/GenBank/DDBJ databases">
        <title>The Natural Products Discovery Center: Release of the First 8490 Sequenced Strains for Exploring Actinobacteria Biosynthetic Diversity.</title>
        <authorList>
            <person name="Kalkreuter E."/>
            <person name="Kautsar S.A."/>
            <person name="Yang D."/>
            <person name="Bader C.D."/>
            <person name="Teijaro C.N."/>
            <person name="Fluegel L."/>
            <person name="Davis C.M."/>
            <person name="Simpson J.R."/>
            <person name="Lauterbach L."/>
            <person name="Steele A.D."/>
            <person name="Gui C."/>
            <person name="Meng S."/>
            <person name="Li G."/>
            <person name="Viehrig K."/>
            <person name="Ye F."/>
            <person name="Su P."/>
            <person name="Kiefer A.F."/>
            <person name="Nichols A."/>
            <person name="Cepeda A.J."/>
            <person name="Yan W."/>
            <person name="Fan B."/>
            <person name="Jiang Y."/>
            <person name="Adhikari A."/>
            <person name="Zheng C.-J."/>
            <person name="Schuster L."/>
            <person name="Cowan T.M."/>
            <person name="Smanski M.J."/>
            <person name="Chevrette M.G."/>
            <person name="De Carvalho L.P.S."/>
            <person name="Shen B."/>
        </authorList>
    </citation>
    <scope>NUCLEOTIDE SEQUENCE [LARGE SCALE GENOMIC DNA]</scope>
    <source>
        <strain evidence="10 11">NPDC001694</strain>
    </source>
</reference>
<dbReference type="EC" id="2.3.1.9" evidence="2"/>
<comment type="caution">
    <text evidence="10">The sequence shown here is derived from an EMBL/GenBank/DDBJ whole genome shotgun (WGS) entry which is preliminary data.</text>
</comment>
<dbReference type="InterPro" id="IPR020617">
    <property type="entry name" value="Thiolase_C"/>
</dbReference>
<dbReference type="Pfam" id="PF00108">
    <property type="entry name" value="Thiolase_N"/>
    <property type="match status" value="1"/>
</dbReference>
<dbReference type="Pfam" id="PF02803">
    <property type="entry name" value="Thiolase_C"/>
    <property type="match status" value="1"/>
</dbReference>
<organism evidence="10 11">
    <name type="scientific">Streptomyces sp. 900105755</name>
    <dbReference type="NCBI Taxonomy" id="3154389"/>
    <lineage>
        <taxon>Bacteria</taxon>
        <taxon>Bacillati</taxon>
        <taxon>Actinomycetota</taxon>
        <taxon>Actinomycetes</taxon>
        <taxon>Kitasatosporales</taxon>
        <taxon>Streptomycetaceae</taxon>
        <taxon>Streptomyces</taxon>
    </lineage>
</organism>